<evidence type="ECO:0000256" key="3">
    <source>
        <dbReference type="ARBA" id="ARBA00022475"/>
    </source>
</evidence>
<evidence type="ECO:0000256" key="1">
    <source>
        <dbReference type="ARBA" id="ARBA00004651"/>
    </source>
</evidence>
<feature type="domain" description="EamA" evidence="8">
    <location>
        <begin position="155"/>
        <end position="297"/>
    </location>
</feature>
<feature type="transmembrane region" description="Helical" evidence="7">
    <location>
        <begin position="224"/>
        <end position="245"/>
    </location>
</feature>
<accession>A0A7X2J0H2</accession>
<dbReference type="Gene3D" id="1.10.3730.20">
    <property type="match status" value="1"/>
</dbReference>
<feature type="transmembrane region" description="Helical" evidence="7">
    <location>
        <begin position="7"/>
        <end position="29"/>
    </location>
</feature>
<sequence>MRHAKSLAYTAAVLNAVIVGLSFFFTKIALEHHSPADTLSYRFTAAFLVIVILFFFRRKLFQFQQTDKKNMLYLLLLACFYPGMFFSFQAFGLLYATSAEGGILMAFAPILITILAAFVLKERTNLFQFFFIILSVSGVLFIFFASGNGIGSSSLGLLLLFISCLSIAGYSVLARYLSISYSPLQLSFIMVGFGFVFFNVYSIGTHMASGSLGEFFSIWKSPTFLAAILYLGILSTLLTSFLSNYALSKLQAYQMSVFSNLSTVIAIFAGAVLLNEDIRWHHLVGTVIILAGVAGTNMAGNRRMPKED</sequence>
<feature type="transmembrane region" description="Helical" evidence="7">
    <location>
        <begin position="280"/>
        <end position="300"/>
    </location>
</feature>
<feature type="domain" description="EamA" evidence="8">
    <location>
        <begin position="8"/>
        <end position="143"/>
    </location>
</feature>
<dbReference type="RefSeq" id="WP_154308605.1">
    <property type="nucleotide sequence ID" value="NZ_WKKI01000029.1"/>
</dbReference>
<feature type="transmembrane region" description="Helical" evidence="7">
    <location>
        <begin position="72"/>
        <end position="96"/>
    </location>
</feature>
<dbReference type="AlphaFoldDB" id="A0A7X2J0H2"/>
<dbReference type="EMBL" id="WKKI01000029">
    <property type="protein sequence ID" value="MRX73187.1"/>
    <property type="molecule type" value="Genomic_DNA"/>
</dbReference>
<evidence type="ECO:0000313" key="10">
    <source>
        <dbReference type="Proteomes" id="UP000448867"/>
    </source>
</evidence>
<keyword evidence="5 7" id="KW-1133">Transmembrane helix</keyword>
<feature type="transmembrane region" description="Helical" evidence="7">
    <location>
        <begin position="257"/>
        <end position="274"/>
    </location>
</feature>
<name>A0A7X2J0H2_9BACI</name>
<comment type="caution">
    <text evidence="9">The sequence shown here is derived from an EMBL/GenBank/DDBJ whole genome shotgun (WGS) entry which is preliminary data.</text>
</comment>
<dbReference type="OrthoDB" id="1682095at2"/>
<dbReference type="InterPro" id="IPR000620">
    <property type="entry name" value="EamA_dom"/>
</dbReference>
<proteinExistence type="inferred from homology"/>
<keyword evidence="10" id="KW-1185">Reference proteome</keyword>
<dbReference type="Proteomes" id="UP000448867">
    <property type="component" value="Unassembled WGS sequence"/>
</dbReference>
<evidence type="ECO:0000256" key="2">
    <source>
        <dbReference type="ARBA" id="ARBA00007362"/>
    </source>
</evidence>
<keyword evidence="3" id="KW-1003">Cell membrane</keyword>
<comment type="similarity">
    <text evidence="2">Belongs to the EamA transporter family.</text>
</comment>
<feature type="transmembrane region" description="Helical" evidence="7">
    <location>
        <begin position="157"/>
        <end position="177"/>
    </location>
</feature>
<feature type="transmembrane region" description="Helical" evidence="7">
    <location>
        <begin position="184"/>
        <end position="204"/>
    </location>
</feature>
<comment type="subcellular location">
    <subcellularLocation>
        <location evidence="1">Cell membrane</location>
        <topology evidence="1">Multi-pass membrane protein</topology>
    </subcellularLocation>
</comment>
<dbReference type="InterPro" id="IPR037185">
    <property type="entry name" value="EmrE-like"/>
</dbReference>
<keyword evidence="6 7" id="KW-0472">Membrane</keyword>
<keyword evidence="4 7" id="KW-0812">Transmembrane</keyword>
<evidence type="ECO:0000256" key="6">
    <source>
        <dbReference type="ARBA" id="ARBA00023136"/>
    </source>
</evidence>
<evidence type="ECO:0000256" key="7">
    <source>
        <dbReference type="SAM" id="Phobius"/>
    </source>
</evidence>
<feature type="transmembrane region" description="Helical" evidence="7">
    <location>
        <begin position="41"/>
        <end position="60"/>
    </location>
</feature>
<gene>
    <name evidence="9" type="ORF">GJU40_13640</name>
</gene>
<dbReference type="InterPro" id="IPR050638">
    <property type="entry name" value="AA-Vitamin_Transporters"/>
</dbReference>
<reference evidence="9 10" key="1">
    <citation type="submission" date="2019-11" db="EMBL/GenBank/DDBJ databases">
        <title>Bacillus lacus genome.</title>
        <authorList>
            <person name="Allen C.J."/>
            <person name="Newman J.D."/>
        </authorList>
    </citation>
    <scope>NUCLEOTIDE SEQUENCE [LARGE SCALE GENOMIC DNA]</scope>
    <source>
        <strain evidence="9 10">KCTC 33946</strain>
    </source>
</reference>
<dbReference type="GO" id="GO:0005886">
    <property type="term" value="C:plasma membrane"/>
    <property type="evidence" value="ECO:0007669"/>
    <property type="project" value="UniProtKB-SubCell"/>
</dbReference>
<dbReference type="PANTHER" id="PTHR32322">
    <property type="entry name" value="INNER MEMBRANE TRANSPORTER"/>
    <property type="match status" value="1"/>
</dbReference>
<protein>
    <submittedName>
        <fullName evidence="9">EamA family transporter</fullName>
    </submittedName>
</protein>
<feature type="transmembrane region" description="Helical" evidence="7">
    <location>
        <begin position="102"/>
        <end position="120"/>
    </location>
</feature>
<dbReference type="SUPFAM" id="SSF103481">
    <property type="entry name" value="Multidrug resistance efflux transporter EmrE"/>
    <property type="match status" value="2"/>
</dbReference>
<dbReference type="Pfam" id="PF00892">
    <property type="entry name" value="EamA"/>
    <property type="match status" value="2"/>
</dbReference>
<dbReference type="PANTHER" id="PTHR32322:SF18">
    <property type="entry name" value="S-ADENOSYLMETHIONINE_S-ADENOSYLHOMOCYSTEINE TRANSPORTER"/>
    <property type="match status" value="1"/>
</dbReference>
<evidence type="ECO:0000256" key="4">
    <source>
        <dbReference type="ARBA" id="ARBA00022692"/>
    </source>
</evidence>
<evidence type="ECO:0000313" key="9">
    <source>
        <dbReference type="EMBL" id="MRX73187.1"/>
    </source>
</evidence>
<organism evidence="9 10">
    <name type="scientific">Metabacillus lacus</name>
    <dbReference type="NCBI Taxonomy" id="1983721"/>
    <lineage>
        <taxon>Bacteria</taxon>
        <taxon>Bacillati</taxon>
        <taxon>Bacillota</taxon>
        <taxon>Bacilli</taxon>
        <taxon>Bacillales</taxon>
        <taxon>Bacillaceae</taxon>
        <taxon>Metabacillus</taxon>
    </lineage>
</organism>
<feature type="transmembrane region" description="Helical" evidence="7">
    <location>
        <begin position="127"/>
        <end position="145"/>
    </location>
</feature>
<evidence type="ECO:0000259" key="8">
    <source>
        <dbReference type="Pfam" id="PF00892"/>
    </source>
</evidence>
<evidence type="ECO:0000256" key="5">
    <source>
        <dbReference type="ARBA" id="ARBA00022989"/>
    </source>
</evidence>